<comment type="similarity">
    <text evidence="1">Belongs to the SMP-30/CGR1 family.</text>
</comment>
<feature type="domain" description="SMP-30/Gluconolactonase/LRE-like region" evidence="2">
    <location>
        <begin position="16"/>
        <end position="256"/>
    </location>
</feature>
<evidence type="ECO:0000256" key="1">
    <source>
        <dbReference type="ARBA" id="ARBA00008853"/>
    </source>
</evidence>
<dbReference type="PRINTS" id="PR01790">
    <property type="entry name" value="SMP30FAMILY"/>
</dbReference>
<proteinExistence type="inferred from homology"/>
<evidence type="ECO:0000313" key="4">
    <source>
        <dbReference type="Proteomes" id="UP001494902"/>
    </source>
</evidence>
<name>A0ABV1K7Q7_9PSEU</name>
<dbReference type="InterPro" id="IPR011042">
    <property type="entry name" value="6-blade_b-propeller_TolB-like"/>
</dbReference>
<evidence type="ECO:0000313" key="3">
    <source>
        <dbReference type="EMBL" id="MEQ3549637.1"/>
    </source>
</evidence>
<dbReference type="Gene3D" id="2.120.10.30">
    <property type="entry name" value="TolB, C-terminal domain"/>
    <property type="match status" value="1"/>
</dbReference>
<dbReference type="EC" id="3.1.1.99" evidence="3"/>
<accession>A0ABV1K7Q7</accession>
<dbReference type="Pfam" id="PF08450">
    <property type="entry name" value="SGL"/>
    <property type="match status" value="1"/>
</dbReference>
<gene>
    <name evidence="3" type="ORF">WIS52_04050</name>
</gene>
<dbReference type="EMBL" id="JBEDNQ010000001">
    <property type="protein sequence ID" value="MEQ3549637.1"/>
    <property type="molecule type" value="Genomic_DNA"/>
</dbReference>
<protein>
    <submittedName>
        <fullName evidence="3">SMP-30/gluconolactonase/LRE family protein</fullName>
        <ecNumber evidence="3">3.1.1.99</ecNumber>
    </submittedName>
</protein>
<keyword evidence="4" id="KW-1185">Reference proteome</keyword>
<keyword evidence="3" id="KW-0378">Hydrolase</keyword>
<dbReference type="PANTHER" id="PTHR10907:SF47">
    <property type="entry name" value="REGUCALCIN"/>
    <property type="match status" value="1"/>
</dbReference>
<comment type="caution">
    <text evidence="3">The sequence shown here is derived from an EMBL/GenBank/DDBJ whole genome shotgun (WGS) entry which is preliminary data.</text>
</comment>
<sequence>MTRFEFAPLGAARSRLGENPTWRPDDGELWHVDVHNGLFRRTAWATGATTDRKVGERVTFVLPAADGSAIVSVAHGLGPLPAEGEAPAQLPIETDLPHTSINDGKVDPRGRLWFDTLDRPQQQDHCALYRLDAPDAASVQVPGVLLGNGLGWSPAGDRMYFVDSRRQRIDVFDYDLHTGSLGERRVLCEIPEAEGMPDGLAVDAEGSVWVALYGGWQLHRYTPDGTLADKVAVPVRYPTCPGFAGPDLRTLVVTTAYAYLQDEGEPIGELDGAVLVTDADVPGLLPPPSALSLTGSPV</sequence>
<organism evidence="3 4">
    <name type="scientific">Pseudonocardia nematodicida</name>
    <dbReference type="NCBI Taxonomy" id="1206997"/>
    <lineage>
        <taxon>Bacteria</taxon>
        <taxon>Bacillati</taxon>
        <taxon>Actinomycetota</taxon>
        <taxon>Actinomycetes</taxon>
        <taxon>Pseudonocardiales</taxon>
        <taxon>Pseudonocardiaceae</taxon>
        <taxon>Pseudonocardia</taxon>
    </lineage>
</organism>
<dbReference type="Proteomes" id="UP001494902">
    <property type="component" value="Unassembled WGS sequence"/>
</dbReference>
<dbReference type="GO" id="GO:0016787">
    <property type="term" value="F:hydrolase activity"/>
    <property type="evidence" value="ECO:0007669"/>
    <property type="project" value="UniProtKB-KW"/>
</dbReference>
<dbReference type="InterPro" id="IPR013658">
    <property type="entry name" value="SGL"/>
</dbReference>
<evidence type="ECO:0000259" key="2">
    <source>
        <dbReference type="Pfam" id="PF08450"/>
    </source>
</evidence>
<dbReference type="RefSeq" id="WP_349296705.1">
    <property type="nucleotide sequence ID" value="NZ_JBEDNQ010000001.1"/>
</dbReference>
<dbReference type="SUPFAM" id="SSF63829">
    <property type="entry name" value="Calcium-dependent phosphotriesterase"/>
    <property type="match status" value="1"/>
</dbReference>
<dbReference type="InterPro" id="IPR005511">
    <property type="entry name" value="SMP-30"/>
</dbReference>
<reference evidence="3 4" key="1">
    <citation type="submission" date="2024-03" db="EMBL/GenBank/DDBJ databases">
        <title>Draft genome sequence of Pseudonocardia nematodicida JCM 31783.</title>
        <authorList>
            <person name="Butdee W."/>
            <person name="Duangmal K."/>
        </authorList>
    </citation>
    <scope>NUCLEOTIDE SEQUENCE [LARGE SCALE GENOMIC DNA]</scope>
    <source>
        <strain evidence="3 4">JCM 31783</strain>
    </source>
</reference>
<dbReference type="PANTHER" id="PTHR10907">
    <property type="entry name" value="REGUCALCIN"/>
    <property type="match status" value="1"/>
</dbReference>